<keyword evidence="2" id="KW-1185">Reference proteome</keyword>
<dbReference type="RefSeq" id="WP_153973163.1">
    <property type="nucleotide sequence ID" value="NZ_JACRWE010000003.1"/>
</dbReference>
<evidence type="ECO:0000313" key="2">
    <source>
        <dbReference type="Proteomes" id="UP000609849"/>
    </source>
</evidence>
<dbReference type="EMBL" id="JACRWE010000003">
    <property type="protein sequence ID" value="MBC5996453.1"/>
    <property type="molecule type" value="Genomic_DNA"/>
</dbReference>
<accession>A0ABR7JNH0</accession>
<sequence>MLEGTIGIQIDKSIYKMRLDMGCLKNMKYIFEKHTVEEIIEGAFDGDKDLVYQFLIQAILRCNDDIDIDMLTNQITSIDLNLAKTYVCYLISISFPKNQQKEESELARFRRLKSSLNREDWNFSDMEYMWHTILKRTNDFNCILPLSYFSQIESHKKFNNINNGDENTEIVNGTEYF</sequence>
<comment type="caution">
    <text evidence="1">The sequence shown here is derived from an EMBL/GenBank/DDBJ whole genome shotgun (WGS) entry which is preliminary data.</text>
</comment>
<dbReference type="Proteomes" id="UP000609849">
    <property type="component" value="Unassembled WGS sequence"/>
</dbReference>
<reference evidence="1 2" key="1">
    <citation type="submission" date="2020-08" db="EMBL/GenBank/DDBJ databases">
        <authorList>
            <person name="Liu C."/>
            <person name="Sun Q."/>
        </authorList>
    </citation>
    <scope>NUCLEOTIDE SEQUENCE [LARGE SCALE GENOMIC DNA]</scope>
    <source>
        <strain evidence="1 2">NSJ-18</strain>
    </source>
</reference>
<organism evidence="1 2">
    <name type="scientific">Romboutsia faecis</name>
    <dbReference type="NCBI Taxonomy" id="2764597"/>
    <lineage>
        <taxon>Bacteria</taxon>
        <taxon>Bacillati</taxon>
        <taxon>Bacillota</taxon>
        <taxon>Clostridia</taxon>
        <taxon>Peptostreptococcales</taxon>
        <taxon>Peptostreptococcaceae</taxon>
        <taxon>Romboutsia</taxon>
    </lineage>
</organism>
<name>A0ABR7JNH0_9FIRM</name>
<proteinExistence type="predicted"/>
<protein>
    <submittedName>
        <fullName evidence="1">Uncharacterized protein</fullName>
    </submittedName>
</protein>
<evidence type="ECO:0000313" key="1">
    <source>
        <dbReference type="EMBL" id="MBC5996453.1"/>
    </source>
</evidence>
<gene>
    <name evidence="1" type="ORF">H8923_06730</name>
</gene>